<name>A0A177A274_9PEZI</name>
<evidence type="ECO:0000259" key="1">
    <source>
        <dbReference type="Pfam" id="PF20516"/>
    </source>
</evidence>
<accession>A0A177A274</accession>
<dbReference type="GeneID" id="36290646"/>
<dbReference type="VEuPathDB" id="FungiDB:GMDG_04486"/>
<dbReference type="EMBL" id="KV441408">
    <property type="protein sequence ID" value="OAF55582.1"/>
    <property type="molecule type" value="Genomic_DNA"/>
</dbReference>
<protein>
    <recommendedName>
        <fullName evidence="1">PD-(D/E)XK nuclease-like domain-containing protein</fullName>
    </recommendedName>
</protein>
<reference evidence="2" key="1">
    <citation type="submission" date="2016-03" db="EMBL/GenBank/DDBJ databases">
        <title>Updated assembly of Pseudogymnoascus destructans, the fungus causing white-nose syndrome of bats.</title>
        <authorList>
            <person name="Palmer J.M."/>
            <person name="Drees K.P."/>
            <person name="Foster J.T."/>
            <person name="Lindner D.L."/>
        </authorList>
    </citation>
    <scope>NUCLEOTIDE SEQUENCE [LARGE SCALE GENOMIC DNA]</scope>
    <source>
        <strain evidence="2">20631-21</strain>
    </source>
</reference>
<dbReference type="OrthoDB" id="4161186at2759"/>
<organism evidence="2">
    <name type="scientific">Pseudogymnoascus destructans</name>
    <dbReference type="NCBI Taxonomy" id="655981"/>
    <lineage>
        <taxon>Eukaryota</taxon>
        <taxon>Fungi</taxon>
        <taxon>Dikarya</taxon>
        <taxon>Ascomycota</taxon>
        <taxon>Pezizomycotina</taxon>
        <taxon>Leotiomycetes</taxon>
        <taxon>Thelebolales</taxon>
        <taxon>Thelebolaceae</taxon>
        <taxon>Pseudogymnoascus</taxon>
    </lineage>
</organism>
<dbReference type="AlphaFoldDB" id="A0A177A274"/>
<feature type="domain" description="PD-(D/E)XK nuclease-like" evidence="1">
    <location>
        <begin position="11"/>
        <end position="111"/>
    </location>
</feature>
<sequence>MDIRSLYTFLPAHTANKASIQLGVWCCAGLLKLHELRLQQGDIDTEETVPLIGMTAIGLDWKSHVAYKLPDDGAVVILGPVSIGGYEDIHNFFVLNSVFKIIAKWAEQDYWTHFRGIFGV</sequence>
<evidence type="ECO:0000313" key="2">
    <source>
        <dbReference type="EMBL" id="OAF55582.1"/>
    </source>
</evidence>
<dbReference type="RefSeq" id="XP_024320882.1">
    <property type="nucleotide sequence ID" value="XM_024471168.1"/>
</dbReference>
<dbReference type="InterPro" id="IPR046797">
    <property type="entry name" value="PDDEXK_12"/>
</dbReference>
<gene>
    <name evidence="2" type="ORF">VC83_07601</name>
</gene>
<proteinExistence type="predicted"/>
<dbReference type="Pfam" id="PF20516">
    <property type="entry name" value="PDDEXK_12"/>
    <property type="match status" value="1"/>
</dbReference>
<dbReference type="Proteomes" id="UP000077154">
    <property type="component" value="Unassembled WGS sequence"/>
</dbReference>